<protein>
    <submittedName>
        <fullName evidence="2">TIGR03084 family metal-binding protein</fullName>
    </submittedName>
</protein>
<sequence>MQEAEDFREESRALQALLAPLTDDRLQAPTQFKGWSINDVIQHLTVWNHMARLQIEDEAELDRQFHSLLEMDANLRKFETAFLDDLRGAALVEKWQSGFEATADTFAAADPKQRLKWVGPTMSARSSITSRLMESWAHGQEIYDELGVERQNTDRIRGIVVLGVNTYRWTYMARGTEPPGEMPRLELTSPSGDVWTFGESKTDRIAGLAEEFCQVVTQTRNIADTSLTVEGGVAEDWMAKAQCFAGPAVEPPAPGSRHRRENEN</sequence>
<dbReference type="InterPro" id="IPR024344">
    <property type="entry name" value="MDMPI_metal-binding"/>
</dbReference>
<dbReference type="RefSeq" id="WP_330199444.1">
    <property type="nucleotide sequence ID" value="NZ_JAZDRP010000006.1"/>
</dbReference>
<gene>
    <name evidence="2" type="ORF">V0U79_10395</name>
</gene>
<dbReference type="InterPro" id="IPR034660">
    <property type="entry name" value="DinB/YfiT-like"/>
</dbReference>
<dbReference type="NCBIfam" id="TIGR03083">
    <property type="entry name" value="maleylpyruvate isomerase family mycothiol-dependent enzyme"/>
    <property type="match status" value="1"/>
</dbReference>
<evidence type="ECO:0000313" key="2">
    <source>
        <dbReference type="EMBL" id="MEE2526780.1"/>
    </source>
</evidence>
<dbReference type="InterPro" id="IPR017517">
    <property type="entry name" value="Maleyloyr_isom"/>
</dbReference>
<dbReference type="InterPro" id="IPR017518">
    <property type="entry name" value="CHP03084"/>
</dbReference>
<name>A0ABU7LS85_9PROT</name>
<dbReference type="Proteomes" id="UP001354971">
    <property type="component" value="Unassembled WGS sequence"/>
</dbReference>
<dbReference type="NCBIfam" id="TIGR03084">
    <property type="entry name" value="TIGR03084 family metal-binding protein"/>
    <property type="match status" value="1"/>
</dbReference>
<accession>A0ABU7LS85</accession>
<reference evidence="2 3" key="1">
    <citation type="submission" date="2024-01" db="EMBL/GenBank/DDBJ databases">
        <title>Hyphobacterium bacterium isolated from marine sediment.</title>
        <authorList>
            <person name="Zhao S."/>
        </authorList>
    </citation>
    <scope>NUCLEOTIDE SEQUENCE [LARGE SCALE GENOMIC DNA]</scope>
    <source>
        <strain evidence="3">HN65</strain>
    </source>
</reference>
<evidence type="ECO:0000313" key="3">
    <source>
        <dbReference type="Proteomes" id="UP001354971"/>
    </source>
</evidence>
<organism evidence="2 3">
    <name type="scientific">Hyphobacterium lacteum</name>
    <dbReference type="NCBI Taxonomy" id="3116575"/>
    <lineage>
        <taxon>Bacteria</taxon>
        <taxon>Pseudomonadati</taxon>
        <taxon>Pseudomonadota</taxon>
        <taxon>Alphaproteobacteria</taxon>
        <taxon>Maricaulales</taxon>
        <taxon>Maricaulaceae</taxon>
        <taxon>Hyphobacterium</taxon>
    </lineage>
</organism>
<dbReference type="SUPFAM" id="SSF109854">
    <property type="entry name" value="DinB/YfiT-like putative metalloenzymes"/>
    <property type="match status" value="1"/>
</dbReference>
<dbReference type="EMBL" id="JAZDRP010000006">
    <property type="protein sequence ID" value="MEE2526780.1"/>
    <property type="molecule type" value="Genomic_DNA"/>
</dbReference>
<dbReference type="Gene3D" id="1.20.120.450">
    <property type="entry name" value="dinb family like domain"/>
    <property type="match status" value="1"/>
</dbReference>
<keyword evidence="3" id="KW-1185">Reference proteome</keyword>
<feature type="domain" description="Mycothiol-dependent maleylpyruvate isomerase metal-binding" evidence="1">
    <location>
        <begin position="7"/>
        <end position="142"/>
    </location>
</feature>
<dbReference type="Pfam" id="PF11716">
    <property type="entry name" value="MDMPI_N"/>
    <property type="match status" value="1"/>
</dbReference>
<proteinExistence type="predicted"/>
<comment type="caution">
    <text evidence="2">The sequence shown here is derived from an EMBL/GenBank/DDBJ whole genome shotgun (WGS) entry which is preliminary data.</text>
</comment>
<evidence type="ECO:0000259" key="1">
    <source>
        <dbReference type="Pfam" id="PF11716"/>
    </source>
</evidence>